<organism evidence="2 3">
    <name type="scientific">Purpureocillium takamizusanense</name>
    <dbReference type="NCBI Taxonomy" id="2060973"/>
    <lineage>
        <taxon>Eukaryota</taxon>
        <taxon>Fungi</taxon>
        <taxon>Dikarya</taxon>
        <taxon>Ascomycota</taxon>
        <taxon>Pezizomycotina</taxon>
        <taxon>Sordariomycetes</taxon>
        <taxon>Hypocreomycetidae</taxon>
        <taxon>Hypocreales</taxon>
        <taxon>Ophiocordycipitaceae</taxon>
        <taxon>Purpureocillium</taxon>
    </lineage>
</organism>
<dbReference type="EMBL" id="CP086357">
    <property type="protein sequence ID" value="UNI19293.1"/>
    <property type="molecule type" value="Genomic_DNA"/>
</dbReference>
<dbReference type="RefSeq" id="XP_047842774.1">
    <property type="nucleotide sequence ID" value="XM_047986790.1"/>
</dbReference>
<name>A0A9Q8VB37_9HYPO</name>
<evidence type="ECO:0000313" key="3">
    <source>
        <dbReference type="Proteomes" id="UP000829364"/>
    </source>
</evidence>
<dbReference type="OrthoDB" id="4708870at2759"/>
<dbReference type="KEGG" id="ptkz:JDV02_005485"/>
<evidence type="ECO:0000313" key="2">
    <source>
        <dbReference type="EMBL" id="UNI19293.1"/>
    </source>
</evidence>
<protein>
    <submittedName>
        <fullName evidence="2">Uncharacterized protein</fullName>
    </submittedName>
</protein>
<dbReference type="AlphaFoldDB" id="A0A9Q8VB37"/>
<reference evidence="2" key="1">
    <citation type="submission" date="2021-11" db="EMBL/GenBank/DDBJ databases">
        <title>Purpureocillium_takamizusanense_genome.</title>
        <authorList>
            <person name="Nguyen N.-H."/>
        </authorList>
    </citation>
    <scope>NUCLEOTIDE SEQUENCE</scope>
    <source>
        <strain evidence="2">PT3</strain>
    </source>
</reference>
<gene>
    <name evidence="2" type="ORF">JDV02_005485</name>
</gene>
<feature type="compositionally biased region" description="Basic and acidic residues" evidence="1">
    <location>
        <begin position="83"/>
        <end position="92"/>
    </location>
</feature>
<feature type="region of interest" description="Disordered" evidence="1">
    <location>
        <begin position="71"/>
        <end position="92"/>
    </location>
</feature>
<dbReference type="GeneID" id="72067434"/>
<accession>A0A9Q8VB37</accession>
<keyword evidence="3" id="KW-1185">Reference proteome</keyword>
<dbReference type="Proteomes" id="UP000829364">
    <property type="component" value="Chromosome 4"/>
</dbReference>
<evidence type="ECO:0000256" key="1">
    <source>
        <dbReference type="SAM" id="MobiDB-lite"/>
    </source>
</evidence>
<sequence length="92" mass="10680">MCFQTIEFAGCKNDNCTIAWYVRPYRPTTCDVVREKFPHVAETGIGFCGRGVHVTRRVIKSDYYCANCQATEGRKEARRKRKEEKQRKEAEG</sequence>
<proteinExistence type="predicted"/>